<keyword evidence="6" id="KW-0413">Isomerase</keyword>
<dbReference type="Proteomes" id="UP000034772">
    <property type="component" value="Unassembled WGS sequence"/>
</dbReference>
<evidence type="ECO:0000256" key="6">
    <source>
        <dbReference type="ARBA" id="ARBA00023235"/>
    </source>
</evidence>
<dbReference type="Pfam" id="PF02878">
    <property type="entry name" value="PGM_PMM_I"/>
    <property type="match status" value="1"/>
</dbReference>
<protein>
    <submittedName>
        <fullName evidence="8">Putative phosphoglucosamine mutase</fullName>
    </submittedName>
</protein>
<dbReference type="InterPro" id="IPR016055">
    <property type="entry name" value="A-D-PHexomutase_a/b/a-I/II/III"/>
</dbReference>
<dbReference type="GO" id="GO:0016868">
    <property type="term" value="F:intramolecular phosphotransferase activity"/>
    <property type="evidence" value="ECO:0007669"/>
    <property type="project" value="InterPro"/>
</dbReference>
<dbReference type="Gene3D" id="3.40.120.10">
    <property type="entry name" value="Alpha-D-Glucose-1,6-Bisphosphate, subunit A, domain 3"/>
    <property type="match status" value="1"/>
</dbReference>
<evidence type="ECO:0000259" key="7">
    <source>
        <dbReference type="Pfam" id="PF02878"/>
    </source>
</evidence>
<evidence type="ECO:0000256" key="5">
    <source>
        <dbReference type="ARBA" id="ARBA00022842"/>
    </source>
</evidence>
<evidence type="ECO:0000313" key="8">
    <source>
        <dbReference type="EMBL" id="KKU87513.1"/>
    </source>
</evidence>
<dbReference type="GO" id="GO:0005975">
    <property type="term" value="P:carbohydrate metabolic process"/>
    <property type="evidence" value="ECO:0007669"/>
    <property type="project" value="InterPro"/>
</dbReference>
<evidence type="ECO:0000256" key="1">
    <source>
        <dbReference type="ARBA" id="ARBA00001946"/>
    </source>
</evidence>
<comment type="cofactor">
    <cofactor evidence="1">
        <name>Mg(2+)</name>
        <dbReference type="ChEBI" id="CHEBI:18420"/>
    </cofactor>
</comment>
<evidence type="ECO:0000256" key="2">
    <source>
        <dbReference type="ARBA" id="ARBA00010231"/>
    </source>
</evidence>
<dbReference type="PATRIC" id="fig|1618373.3.peg.181"/>
<keyword evidence="3" id="KW-0597">Phosphoprotein</keyword>
<dbReference type="AlphaFoldDB" id="A0A0G1WB11"/>
<dbReference type="InterPro" id="IPR005844">
    <property type="entry name" value="A-D-PHexomutase_a/b/a-I"/>
</dbReference>
<dbReference type="PANTHER" id="PTHR43771:SF1">
    <property type="entry name" value="PHOSPHOMANNOMUTASE"/>
    <property type="match status" value="1"/>
</dbReference>
<gene>
    <name evidence="8" type="ORF">UY17_C0016G0003</name>
</gene>
<comment type="caution">
    <text evidence="8">The sequence shown here is derived from an EMBL/GenBank/DDBJ whole genome shotgun (WGS) entry which is preliminary data.</text>
</comment>
<dbReference type="GO" id="GO:0046872">
    <property type="term" value="F:metal ion binding"/>
    <property type="evidence" value="ECO:0007669"/>
    <property type="project" value="UniProtKB-KW"/>
</dbReference>
<name>A0A0G1WB11_9BACT</name>
<dbReference type="EMBL" id="LCOZ01000016">
    <property type="protein sequence ID" value="KKU87513.1"/>
    <property type="molecule type" value="Genomic_DNA"/>
</dbReference>
<evidence type="ECO:0000256" key="4">
    <source>
        <dbReference type="ARBA" id="ARBA00022723"/>
    </source>
</evidence>
<keyword evidence="5" id="KW-0460">Magnesium</keyword>
<proteinExistence type="inferred from homology"/>
<keyword evidence="4" id="KW-0479">Metal-binding</keyword>
<comment type="similarity">
    <text evidence="2">Belongs to the phosphohexose mutase family.</text>
</comment>
<sequence length="132" mass="14003">MPVRNLFGTSGIRGLIGKEIDVKFSYKLGLALGKYIAGGRALVARDPRPGAKELTQALIKGLGQAGLKVTDCGILATPELTWYQVKRGCDLGVCVTGSHLPWNMIGIIPTSTEGAGITSEVGQRITEIFYGL</sequence>
<accession>A0A0G1WB11</accession>
<feature type="domain" description="Alpha-D-phosphohexomutase alpha/beta/alpha" evidence="7">
    <location>
        <begin position="5"/>
        <end position="129"/>
    </location>
</feature>
<organism evidence="8 9">
    <name type="scientific">Candidatus Beckwithbacteria bacterium GW2011_GWC2_47_9</name>
    <dbReference type="NCBI Taxonomy" id="1618373"/>
    <lineage>
        <taxon>Bacteria</taxon>
        <taxon>Candidatus Beckwithiibacteriota</taxon>
    </lineage>
</organism>
<reference evidence="8 9" key="1">
    <citation type="journal article" date="2015" name="Nature">
        <title>rRNA introns, odd ribosomes, and small enigmatic genomes across a large radiation of phyla.</title>
        <authorList>
            <person name="Brown C.T."/>
            <person name="Hug L.A."/>
            <person name="Thomas B.C."/>
            <person name="Sharon I."/>
            <person name="Castelle C.J."/>
            <person name="Singh A."/>
            <person name="Wilkins M.J."/>
            <person name="Williams K.H."/>
            <person name="Banfield J.F."/>
        </authorList>
    </citation>
    <scope>NUCLEOTIDE SEQUENCE [LARGE SCALE GENOMIC DNA]</scope>
</reference>
<evidence type="ECO:0000313" key="9">
    <source>
        <dbReference type="Proteomes" id="UP000034772"/>
    </source>
</evidence>
<dbReference type="SUPFAM" id="SSF53738">
    <property type="entry name" value="Phosphoglucomutase, first 3 domains"/>
    <property type="match status" value="1"/>
</dbReference>
<dbReference type="PANTHER" id="PTHR43771">
    <property type="entry name" value="PHOSPHOMANNOMUTASE"/>
    <property type="match status" value="1"/>
</dbReference>
<evidence type="ECO:0000256" key="3">
    <source>
        <dbReference type="ARBA" id="ARBA00022553"/>
    </source>
</evidence>